<accession>A0ABP0P5U7</accession>
<keyword evidence="2" id="KW-0813">Transport</keyword>
<dbReference type="EMBL" id="CAXAMM010032779">
    <property type="protein sequence ID" value="CAK9070254.1"/>
    <property type="molecule type" value="Genomic_DNA"/>
</dbReference>
<keyword evidence="5" id="KW-0106">Calcium</keyword>
<evidence type="ECO:0000256" key="9">
    <source>
        <dbReference type="SAM" id="MobiDB-lite"/>
    </source>
</evidence>
<evidence type="ECO:0000256" key="7">
    <source>
        <dbReference type="ARBA" id="ARBA00023065"/>
    </source>
</evidence>
<reference evidence="12 13" key="1">
    <citation type="submission" date="2024-02" db="EMBL/GenBank/DDBJ databases">
        <authorList>
            <person name="Chen Y."/>
            <person name="Shah S."/>
            <person name="Dougan E. K."/>
            <person name="Thang M."/>
            <person name="Chan C."/>
        </authorList>
    </citation>
    <scope>NUCLEOTIDE SEQUENCE [LARGE SCALE GENOMIC DNA]</scope>
</reference>
<evidence type="ECO:0000256" key="2">
    <source>
        <dbReference type="ARBA" id="ARBA00022448"/>
    </source>
</evidence>
<dbReference type="Proteomes" id="UP001642464">
    <property type="component" value="Unassembled WGS sequence"/>
</dbReference>
<comment type="caution">
    <text evidence="12">The sequence shown here is derived from an EMBL/GenBank/DDBJ whole genome shotgun (WGS) entry which is preliminary data.</text>
</comment>
<feature type="transmembrane region" description="Helical" evidence="10">
    <location>
        <begin position="638"/>
        <end position="657"/>
    </location>
</feature>
<dbReference type="InterPro" id="IPR004798">
    <property type="entry name" value="CAX-like"/>
</dbReference>
<feature type="domain" description="Sodium/calcium exchanger membrane region" evidence="11">
    <location>
        <begin position="575"/>
        <end position="724"/>
    </location>
</feature>
<feature type="region of interest" description="Disordered" evidence="9">
    <location>
        <begin position="151"/>
        <end position="171"/>
    </location>
</feature>
<evidence type="ECO:0000256" key="10">
    <source>
        <dbReference type="SAM" id="Phobius"/>
    </source>
</evidence>
<feature type="transmembrane region" description="Helical" evidence="10">
    <location>
        <begin position="818"/>
        <end position="840"/>
    </location>
</feature>
<dbReference type="PANTHER" id="PTHR31503">
    <property type="entry name" value="VACUOLAR CALCIUM ION TRANSPORTER"/>
    <property type="match status" value="1"/>
</dbReference>
<organism evidence="12 13">
    <name type="scientific">Durusdinium trenchii</name>
    <dbReference type="NCBI Taxonomy" id="1381693"/>
    <lineage>
        <taxon>Eukaryota</taxon>
        <taxon>Sar</taxon>
        <taxon>Alveolata</taxon>
        <taxon>Dinophyceae</taxon>
        <taxon>Suessiales</taxon>
        <taxon>Symbiodiniaceae</taxon>
        <taxon>Durusdinium</taxon>
    </lineage>
</organism>
<proteinExistence type="predicted"/>
<keyword evidence="8 10" id="KW-0472">Membrane</keyword>
<keyword evidence="3" id="KW-0109">Calcium transport</keyword>
<dbReference type="InterPro" id="IPR004713">
    <property type="entry name" value="CaH_exchang"/>
</dbReference>
<evidence type="ECO:0000313" key="12">
    <source>
        <dbReference type="EMBL" id="CAK9070254.1"/>
    </source>
</evidence>
<gene>
    <name evidence="12" type="ORF">SCF082_LOCUS34996</name>
</gene>
<keyword evidence="13" id="KW-1185">Reference proteome</keyword>
<evidence type="ECO:0000256" key="6">
    <source>
        <dbReference type="ARBA" id="ARBA00022989"/>
    </source>
</evidence>
<dbReference type="InterPro" id="IPR004837">
    <property type="entry name" value="NaCa_Exmemb"/>
</dbReference>
<keyword evidence="4 10" id="KW-0812">Transmembrane</keyword>
<evidence type="ECO:0000256" key="3">
    <source>
        <dbReference type="ARBA" id="ARBA00022568"/>
    </source>
</evidence>
<evidence type="ECO:0000313" key="13">
    <source>
        <dbReference type="Proteomes" id="UP001642464"/>
    </source>
</evidence>
<evidence type="ECO:0000256" key="5">
    <source>
        <dbReference type="ARBA" id="ARBA00022837"/>
    </source>
</evidence>
<dbReference type="PANTHER" id="PTHR31503:SF22">
    <property type="entry name" value="VACUOLAR CALCIUM ION TRANSPORTER"/>
    <property type="match status" value="1"/>
</dbReference>
<evidence type="ECO:0000256" key="8">
    <source>
        <dbReference type="ARBA" id="ARBA00023136"/>
    </source>
</evidence>
<keyword evidence="6 10" id="KW-1133">Transmembrane helix</keyword>
<comment type="subcellular location">
    <subcellularLocation>
        <location evidence="1">Endomembrane system</location>
        <topology evidence="1">Multi-pass membrane protein</topology>
    </subcellularLocation>
</comment>
<evidence type="ECO:0000256" key="1">
    <source>
        <dbReference type="ARBA" id="ARBA00004127"/>
    </source>
</evidence>
<feature type="transmembrane region" description="Helical" evidence="10">
    <location>
        <begin position="875"/>
        <end position="893"/>
    </location>
</feature>
<protein>
    <submittedName>
        <fullName evidence="12">Ca(2+)/H(+) antiporter (ApCAX)</fullName>
    </submittedName>
</protein>
<keyword evidence="7" id="KW-0406">Ion transport</keyword>
<dbReference type="InterPro" id="IPR044880">
    <property type="entry name" value="NCX_ion-bd_dom_sf"/>
</dbReference>
<feature type="transmembrane region" description="Helical" evidence="10">
    <location>
        <begin position="677"/>
        <end position="695"/>
    </location>
</feature>
<dbReference type="NCBIfam" id="TIGR00846">
    <property type="entry name" value="caca2"/>
    <property type="match status" value="1"/>
</dbReference>
<dbReference type="NCBIfam" id="TIGR00378">
    <property type="entry name" value="cax"/>
    <property type="match status" value="1"/>
</dbReference>
<feature type="transmembrane region" description="Helical" evidence="10">
    <location>
        <begin position="852"/>
        <end position="869"/>
    </location>
</feature>
<evidence type="ECO:0000259" key="11">
    <source>
        <dbReference type="Pfam" id="PF01699"/>
    </source>
</evidence>
<dbReference type="Gene3D" id="1.20.1420.30">
    <property type="entry name" value="NCX, central ion-binding region"/>
    <property type="match status" value="1"/>
</dbReference>
<dbReference type="Pfam" id="PF01699">
    <property type="entry name" value="Na_Ca_ex"/>
    <property type="match status" value="2"/>
</dbReference>
<feature type="compositionally biased region" description="Low complexity" evidence="9">
    <location>
        <begin position="44"/>
        <end position="57"/>
    </location>
</feature>
<feature type="domain" description="Sodium/calcium exchanger membrane region" evidence="11">
    <location>
        <begin position="750"/>
        <end position="890"/>
    </location>
</feature>
<name>A0ABP0P5U7_9DINO</name>
<feature type="region of interest" description="Disordered" evidence="9">
    <location>
        <begin position="44"/>
        <end position="76"/>
    </location>
</feature>
<evidence type="ECO:0000256" key="4">
    <source>
        <dbReference type="ARBA" id="ARBA00022692"/>
    </source>
</evidence>
<feature type="transmembrane region" description="Helical" evidence="10">
    <location>
        <begin position="707"/>
        <end position="725"/>
    </location>
</feature>
<sequence length="895" mass="96797">MGESFQGVFEGRLKDWCTENCKMGLVWNVNGKAAMDYFSEKPLGTAGATPTSGGAPKAKGKGKGPPPPKGGMGMPDEVRAKLREDTAPKAAPKAAGGMSAVFNAIGGFNTGTLKKAPDSGVRGAVPQVNYGGRDFRWGGAVTQDKNGYSALSKKDQEAQKATAPEPQPTEVKKYASPGAIFQKVLFDSPLNVLLIAVPFGITASRLQWSDQAGFTVWSALARVRFHGSFREYSVSTGDVDQMKHALPGCSRETPCVVTPLFSAMRLPVGLWLLAALSAGKEELEETLEHDSCSESMEMLQRRSRVLNETLPGGRLTSSVQCAETPVCHQLKLEGYCCPGSSGQSLDCCFNKCHQQIRQCLQVGREQLMNCPPHVDAQTMRPEDVEKVCEDACLEELLPLSVNCGVTNFARTFDRLCANPKATAEALREISTETECMNRGLKTSFDCPPHINIIREIFQAKHPKDVDILCKSGCYKEFNQLTEVCMARRFHRQLHSLCGTQKFSKKLGIRSDQPKVEEMEEEMAEDELGVSRTPCAAMFALARFHRSAQRCHGTLWRNAHAEMTRISSEISRDDAIFSLNFLAILPMAKILGMATEELSDSVGETLGGLLNASFGNAVEMLLSAFALRKGLVTVVQGSLLGSVLSNLLLVLGMCFFFGGLKFHKQQYNADGARVQSNLLLLSVLAMVIPSLVGVVTSEQGVSLEMSRGAAVILAVLYGLYLIFQLKTHKDYFETEQPEGEANEDPIHPAVATLLLAVITFTVAVCSEGLVDSVEGITKNMGISEDFIGVILLPIVGNAAEHLTAVDVALKNKMDLSLGVALGSSSQIALLVVPFSVIAGWIIEVPMDLNFRPLGTGILLVTVLIVGSVTSDGESNWLEGAMLIAAYVMVGLTFWTM</sequence>